<dbReference type="InterPro" id="IPR047930">
    <property type="entry name" value="Transpos_IS6"/>
</dbReference>
<reference evidence="7 8" key="1">
    <citation type="journal article" date="2011" name="J. Bacteriol.">
        <title>Complete genome sequence of Burkholderia gladioli BSR3.</title>
        <authorList>
            <person name="Seo Y.S."/>
            <person name="Lim J."/>
            <person name="Choi B.S."/>
            <person name="Kim H."/>
            <person name="Goo E."/>
            <person name="Lee B."/>
            <person name="Lim J.S."/>
            <person name="Choi I.Y."/>
            <person name="Moon J.S."/>
            <person name="Kim J."/>
            <person name="Hwang I."/>
        </authorList>
    </citation>
    <scope>NUCLEOTIDE SEQUENCE [LARGE SCALE GENOMIC DNA]</scope>
    <source>
        <strain evidence="8">BSR3</strain>
    </source>
</reference>
<evidence type="ECO:0000256" key="3">
    <source>
        <dbReference type="ARBA" id="ARBA00023172"/>
    </source>
</evidence>
<feature type="transmembrane region" description="Helical" evidence="5">
    <location>
        <begin position="230"/>
        <end position="254"/>
    </location>
</feature>
<evidence type="ECO:0000256" key="4">
    <source>
        <dbReference type="SAM" id="MobiDB-lite"/>
    </source>
</evidence>
<proteinExistence type="predicted"/>
<evidence type="ECO:0000256" key="2">
    <source>
        <dbReference type="ARBA" id="ARBA00023125"/>
    </source>
</evidence>
<dbReference type="Pfam" id="PF13610">
    <property type="entry name" value="DDE_Tnp_IS240"/>
    <property type="match status" value="1"/>
</dbReference>
<keyword evidence="5" id="KW-0812">Transmembrane</keyword>
<dbReference type="EMBL" id="CP002604">
    <property type="protein sequence ID" value="AEA66071.1"/>
    <property type="molecule type" value="Genomic_DNA"/>
</dbReference>
<dbReference type="PANTHER" id="PTHR35528:SF3">
    <property type="entry name" value="BLL1675 PROTEIN"/>
    <property type="match status" value="1"/>
</dbReference>
<keyword evidence="7" id="KW-0614">Plasmid</keyword>
<geneLocation type="plasmid" evidence="7 8">
    <name>bgla_4p</name>
</geneLocation>
<dbReference type="Proteomes" id="UP000008316">
    <property type="component" value="Plasmid bgla_4p"/>
</dbReference>
<dbReference type="PANTHER" id="PTHR35528">
    <property type="entry name" value="BLL1675 PROTEIN"/>
    <property type="match status" value="1"/>
</dbReference>
<dbReference type="GO" id="GO:0032196">
    <property type="term" value="P:transposition"/>
    <property type="evidence" value="ECO:0007669"/>
    <property type="project" value="UniProtKB-KW"/>
</dbReference>
<feature type="compositionally biased region" description="Basic and acidic residues" evidence="4">
    <location>
        <begin position="167"/>
        <end position="181"/>
    </location>
</feature>
<keyword evidence="1" id="KW-0815">Transposition</keyword>
<feature type="domain" description="DDE" evidence="6">
    <location>
        <begin position="76"/>
        <end position="180"/>
    </location>
</feature>
<evidence type="ECO:0000256" key="5">
    <source>
        <dbReference type="SAM" id="Phobius"/>
    </source>
</evidence>
<gene>
    <name evidence="7" type="ordered locus">bgla_4p3210</name>
</gene>
<name>F2LTC5_BURGS</name>
<feature type="region of interest" description="Disordered" evidence="4">
    <location>
        <begin position="167"/>
        <end position="187"/>
    </location>
</feature>
<dbReference type="InterPro" id="IPR032874">
    <property type="entry name" value="DDE_dom"/>
</dbReference>
<keyword evidence="5" id="KW-0472">Membrane</keyword>
<keyword evidence="2" id="KW-0238">DNA-binding</keyword>
<dbReference type="KEGG" id="bgd:bgla_4p3210"/>
<evidence type="ECO:0000256" key="1">
    <source>
        <dbReference type="ARBA" id="ARBA00022578"/>
    </source>
</evidence>
<dbReference type="NCBIfam" id="NF033587">
    <property type="entry name" value="transpos_IS6"/>
    <property type="match status" value="1"/>
</dbReference>
<dbReference type="GO" id="GO:0003677">
    <property type="term" value="F:DNA binding"/>
    <property type="evidence" value="ECO:0007669"/>
    <property type="project" value="UniProtKB-KW"/>
</dbReference>
<evidence type="ECO:0000259" key="6">
    <source>
        <dbReference type="Pfam" id="PF13610"/>
    </source>
</evidence>
<evidence type="ECO:0000313" key="8">
    <source>
        <dbReference type="Proteomes" id="UP000008316"/>
    </source>
</evidence>
<dbReference type="GO" id="GO:0006310">
    <property type="term" value="P:DNA recombination"/>
    <property type="evidence" value="ECO:0007669"/>
    <property type="project" value="UniProtKB-KW"/>
</dbReference>
<keyword evidence="8" id="KW-1185">Reference proteome</keyword>
<keyword evidence="5" id="KW-1133">Transmembrane helix</keyword>
<keyword evidence="3" id="KW-0233">DNA recombination</keyword>
<organism evidence="7 8">
    <name type="scientific">Burkholderia gladioli (strain BSR3)</name>
    <dbReference type="NCBI Taxonomy" id="999541"/>
    <lineage>
        <taxon>Bacteria</taxon>
        <taxon>Pseudomonadati</taxon>
        <taxon>Pseudomonadota</taxon>
        <taxon>Betaproteobacteria</taxon>
        <taxon>Burkholderiales</taxon>
        <taxon>Burkholderiaceae</taxon>
        <taxon>Burkholderia</taxon>
    </lineage>
</organism>
<dbReference type="InterPro" id="IPR052183">
    <property type="entry name" value="IS_Transposase"/>
</dbReference>
<protein>
    <submittedName>
        <fullName evidence="7">IS element transposase</fullName>
    </submittedName>
</protein>
<dbReference type="AlphaFoldDB" id="F2LTC5"/>
<sequence>MKPKSLHHGHRFPAAIISQAVRWYFRFQLSLRDIEELLFKRGMIVSYETIRRWCDKFGATFARRVKAARRKPGRIWHLDEMFVNLRGEPWLLRRAVDEHGAELDILLQKQRDKAAAKRFFQRVLRSFPAPRKIVTDQLRSYPAAKAGIPALADVKHVFVKAAARVNHRAENSHQPTHERDSAGQTHRRAAAVYCPRHPHPIASRISAINNLRYDAARPLTLDRFPAQEHLILIADTHPAGALLVLALVALIGAARPRNWRADA</sequence>
<accession>F2LTC5</accession>
<dbReference type="HOGENOM" id="CLU_1056353_0_0_4"/>
<evidence type="ECO:0000313" key="7">
    <source>
        <dbReference type="EMBL" id="AEA66071.1"/>
    </source>
</evidence>